<accession>A0A246F5T6</accession>
<name>A0A246F5T6_PSENT</name>
<proteinExistence type="predicted"/>
<gene>
    <name evidence="2" type="ORF">CEG18_24485</name>
</gene>
<organism evidence="2 3">
    <name type="scientific">Pseudomonas nitroreducens</name>
    <dbReference type="NCBI Taxonomy" id="46680"/>
    <lineage>
        <taxon>Bacteria</taxon>
        <taxon>Pseudomonadati</taxon>
        <taxon>Pseudomonadota</taxon>
        <taxon>Gammaproteobacteria</taxon>
        <taxon>Pseudomonadales</taxon>
        <taxon>Pseudomonadaceae</taxon>
        <taxon>Pseudomonas</taxon>
    </lineage>
</organism>
<reference evidence="2 3" key="1">
    <citation type="submission" date="2017-06" db="EMBL/GenBank/DDBJ databases">
        <title>Draft genome of Pseudomonas nitroreducens DF05.</title>
        <authorList>
            <person name="Iyer R."/>
        </authorList>
    </citation>
    <scope>NUCLEOTIDE SEQUENCE [LARGE SCALE GENOMIC DNA]</scope>
    <source>
        <strain evidence="2 3">DF05</strain>
    </source>
</reference>
<dbReference type="Proteomes" id="UP000198145">
    <property type="component" value="Unassembled WGS sequence"/>
</dbReference>
<dbReference type="InterPro" id="IPR013320">
    <property type="entry name" value="ConA-like_dom_sf"/>
</dbReference>
<evidence type="ECO:0000313" key="2">
    <source>
        <dbReference type="EMBL" id="OWP48546.1"/>
    </source>
</evidence>
<comment type="caution">
    <text evidence="2">The sequence shown here is derived from an EMBL/GenBank/DDBJ whole genome shotgun (WGS) entry which is preliminary data.</text>
</comment>
<feature type="domain" description="Alginate lyase 2" evidence="1">
    <location>
        <begin position="3"/>
        <end position="223"/>
    </location>
</feature>
<evidence type="ECO:0000313" key="3">
    <source>
        <dbReference type="Proteomes" id="UP000198145"/>
    </source>
</evidence>
<keyword evidence="2" id="KW-0456">Lyase</keyword>
<dbReference type="InterPro" id="IPR014895">
    <property type="entry name" value="Alginate_lyase_2"/>
</dbReference>
<dbReference type="RefSeq" id="WP_088421111.1">
    <property type="nucleotide sequence ID" value="NZ_NJBA01000009.1"/>
</dbReference>
<dbReference type="EMBL" id="NJBA01000009">
    <property type="protein sequence ID" value="OWP48546.1"/>
    <property type="molecule type" value="Genomic_DNA"/>
</dbReference>
<dbReference type="GO" id="GO:0016829">
    <property type="term" value="F:lyase activity"/>
    <property type="evidence" value="ECO:0007669"/>
    <property type="project" value="UniProtKB-KW"/>
</dbReference>
<dbReference type="Pfam" id="PF08787">
    <property type="entry name" value="Alginate_lyase2"/>
    <property type="match status" value="1"/>
</dbReference>
<protein>
    <submittedName>
        <fullName evidence="2">Polysaccharide lyase family 7 protein</fullName>
    </submittedName>
</protein>
<dbReference type="AlphaFoldDB" id="A0A246F5T6"/>
<evidence type="ECO:0000259" key="1">
    <source>
        <dbReference type="Pfam" id="PF08787"/>
    </source>
</evidence>
<dbReference type="SUPFAM" id="SSF49899">
    <property type="entry name" value="Concanavalin A-like lectins/glucanases"/>
    <property type="match status" value="1"/>
</dbReference>
<sequence>MTVNIDNLNIALPVGKTPTDTLAIELPGPQALEQYPELVTRLPDGSLRLTAPTLGAASKSVHRTRCEWKEPIYWALSSATEHVNHQLMAVTQVNSAQKVVIAQMHVKDDDSPLLKVFWQKGKLTMGFRQTFNQETPVNSTVLDSVPLGADFDILIRATSNLTLTVQASCNGRTSNVAPMTLDASWAARIFDFHGGVYNQIDFSATTLATDASVCVIKDLQIRHA</sequence>
<dbReference type="Gene3D" id="2.60.120.200">
    <property type="match status" value="1"/>
</dbReference>